<dbReference type="AlphaFoldDB" id="A0A085ZDS6"/>
<feature type="transmembrane region" description="Helical" evidence="1">
    <location>
        <begin position="219"/>
        <end position="238"/>
    </location>
</feature>
<dbReference type="EMBL" id="JPRO01000011">
    <property type="protein sequence ID" value="KFF02590.1"/>
    <property type="molecule type" value="Genomic_DNA"/>
</dbReference>
<feature type="transmembrane region" description="Helical" evidence="1">
    <location>
        <begin position="21"/>
        <end position="42"/>
    </location>
</feature>
<feature type="transmembrane region" description="Helical" evidence="1">
    <location>
        <begin position="188"/>
        <end position="213"/>
    </location>
</feature>
<evidence type="ECO:0000313" key="3">
    <source>
        <dbReference type="Proteomes" id="UP000028703"/>
    </source>
</evidence>
<keyword evidence="3" id="KW-1185">Reference proteome</keyword>
<reference evidence="2 3" key="1">
    <citation type="submission" date="2014-07" db="EMBL/GenBank/DDBJ databases">
        <title>Genome of Chryseobacterium luteum DSM 18605.</title>
        <authorList>
            <person name="Stropko S.J."/>
            <person name="Pipes S.E."/>
            <person name="Newman J.D."/>
        </authorList>
    </citation>
    <scope>NUCLEOTIDE SEQUENCE [LARGE SCALE GENOMIC DNA]</scope>
    <source>
        <strain evidence="2 3">DSM 18605</strain>
    </source>
</reference>
<name>A0A085ZDS6_9FLAO</name>
<keyword evidence="1" id="KW-0812">Transmembrane</keyword>
<proteinExistence type="predicted"/>
<feature type="transmembrane region" description="Helical" evidence="1">
    <location>
        <begin position="274"/>
        <end position="293"/>
    </location>
</feature>
<dbReference type="STRING" id="421531.IX38_13425"/>
<evidence type="ECO:0008006" key="4">
    <source>
        <dbReference type="Google" id="ProtNLM"/>
    </source>
</evidence>
<dbReference type="InterPro" id="IPR049458">
    <property type="entry name" value="EpsG-like"/>
</dbReference>
<dbReference type="Pfam" id="PF14897">
    <property type="entry name" value="EpsG"/>
    <property type="match status" value="1"/>
</dbReference>
<evidence type="ECO:0000256" key="1">
    <source>
        <dbReference type="SAM" id="Phobius"/>
    </source>
</evidence>
<feature type="transmembrane region" description="Helical" evidence="1">
    <location>
        <begin position="308"/>
        <end position="326"/>
    </location>
</feature>
<accession>A0A085ZDS6</accession>
<keyword evidence="1" id="KW-1133">Transmembrane helix</keyword>
<feature type="transmembrane region" description="Helical" evidence="1">
    <location>
        <begin position="121"/>
        <end position="141"/>
    </location>
</feature>
<evidence type="ECO:0000313" key="2">
    <source>
        <dbReference type="EMBL" id="KFF02590.1"/>
    </source>
</evidence>
<protein>
    <recommendedName>
        <fullName evidence="4">EpsG family protein</fullName>
    </recommendedName>
</protein>
<feature type="transmembrane region" description="Helical" evidence="1">
    <location>
        <begin position="331"/>
        <end position="347"/>
    </location>
</feature>
<keyword evidence="1" id="KW-0472">Membrane</keyword>
<sequence length="375" mass="43929">MNLIRLCRNCRNIEMESIIDAFNLRFTLVYLSVAFFAIILINEYVNKSKNTDEIQNILLLFYALVIILVIGTRNKVVGTDSARTLIYFNGSRVIKSLSELKDVGSYFISLFARKLSDNYKVFFTINAVLYIAPIVIGIRNLTQKNRFLVFFLITSMFFFKTMGINTTKQGIAFSFFFLAITFYDKKKWLSIVFFIIAFFNHASIIIPIIIFLTSNVFKNLNIIFFIYVASTVLSLIHFDLNTLLSNIPGVNILVQERLDGYYDKFAARNYKTGFRVDFFIFNTIFAIIGYYTLKNIKVLEEKLKYEKFYITYMLTSSFFFLMFSAAFSDRFGVLSWIFIPFLMYPYTQTRSKIGFINLFGIFLICFFLFLIFNFK</sequence>
<gene>
    <name evidence="2" type="ORF">IX38_13425</name>
</gene>
<feature type="transmembrane region" description="Helical" evidence="1">
    <location>
        <begin position="353"/>
        <end position="374"/>
    </location>
</feature>
<comment type="caution">
    <text evidence="2">The sequence shown here is derived from an EMBL/GenBank/DDBJ whole genome shotgun (WGS) entry which is preliminary data.</text>
</comment>
<dbReference type="Proteomes" id="UP000028703">
    <property type="component" value="Unassembled WGS sequence"/>
</dbReference>
<organism evidence="2 3">
    <name type="scientific">Chryseobacterium luteum</name>
    <dbReference type="NCBI Taxonomy" id="421531"/>
    <lineage>
        <taxon>Bacteria</taxon>
        <taxon>Pseudomonadati</taxon>
        <taxon>Bacteroidota</taxon>
        <taxon>Flavobacteriia</taxon>
        <taxon>Flavobacteriales</taxon>
        <taxon>Weeksellaceae</taxon>
        <taxon>Chryseobacterium group</taxon>
        <taxon>Chryseobacterium</taxon>
    </lineage>
</organism>
<dbReference type="eggNOG" id="ENOG502Z8DC">
    <property type="taxonomic scope" value="Bacteria"/>
</dbReference>
<feature type="transmembrane region" description="Helical" evidence="1">
    <location>
        <begin position="54"/>
        <end position="71"/>
    </location>
</feature>